<dbReference type="GO" id="GO:0022857">
    <property type="term" value="F:transmembrane transporter activity"/>
    <property type="evidence" value="ECO:0007669"/>
    <property type="project" value="InterPro"/>
</dbReference>
<comment type="subcellular location">
    <subcellularLocation>
        <location evidence="1">Cell membrane</location>
        <topology evidence="1">Multi-pass membrane protein</topology>
    </subcellularLocation>
</comment>
<evidence type="ECO:0000256" key="1">
    <source>
        <dbReference type="ARBA" id="ARBA00004651"/>
    </source>
</evidence>
<dbReference type="PANTHER" id="PTHR47089">
    <property type="entry name" value="ABC TRANSPORTER, PERMEASE PROTEIN"/>
    <property type="match status" value="1"/>
</dbReference>
<feature type="transmembrane region" description="Helical" evidence="6">
    <location>
        <begin position="88"/>
        <end position="105"/>
    </location>
</feature>
<dbReference type="GO" id="GO:0005886">
    <property type="term" value="C:plasma membrane"/>
    <property type="evidence" value="ECO:0007669"/>
    <property type="project" value="UniProtKB-SubCell"/>
</dbReference>
<sequence>MFKKNSDVMFEIVKTLVAIAISLVISFLILVLVSKTPVDAFFKLLTAPVTKIRYFGNVLETMVPIGFAGLATSLLFRTGLFNLGTEGIYYICGVVTATVASQMFGNAFLDPILTILISSVFGGLVALIPGYFKAKYNTNELVVSLMMNSILFGLGLFFVKTFIRASDVPSVASNKFMETTRLPIFIPGTRTHIGVIVLLVVTVLMFILLFKTKLGYSIRMTGLNKNFAKYSGMSAFALFLSVHFISGFIGGMGSSIELLGMYERFTWVALPGLGFTGALIATLGKNNPFGVLLASFGIAYIRVGAEIMSRTTDVPVEMAAFVEAILVFLIMSQYFLKKWRDRSLLKEGDKANGTV</sequence>
<feature type="transmembrane region" description="Helical" evidence="6">
    <location>
        <begin position="230"/>
        <end position="253"/>
    </location>
</feature>
<dbReference type="RefSeq" id="WP_078711621.1">
    <property type="nucleotide sequence ID" value="NZ_FUWY01000003.1"/>
</dbReference>
<feature type="transmembrane region" description="Helical" evidence="6">
    <location>
        <begin position="314"/>
        <end position="336"/>
    </location>
</feature>
<accession>A0A1T4ME79</accession>
<feature type="transmembrane region" description="Helical" evidence="6">
    <location>
        <begin position="141"/>
        <end position="163"/>
    </location>
</feature>
<dbReference type="Pfam" id="PF02653">
    <property type="entry name" value="BPD_transp_2"/>
    <property type="match status" value="1"/>
</dbReference>
<feature type="transmembrane region" description="Helical" evidence="6">
    <location>
        <begin position="265"/>
        <end position="283"/>
    </location>
</feature>
<keyword evidence="4 6" id="KW-1133">Transmembrane helix</keyword>
<feature type="transmembrane region" description="Helical" evidence="6">
    <location>
        <begin position="191"/>
        <end position="210"/>
    </location>
</feature>
<keyword evidence="5 6" id="KW-0472">Membrane</keyword>
<evidence type="ECO:0000256" key="5">
    <source>
        <dbReference type="ARBA" id="ARBA00023136"/>
    </source>
</evidence>
<dbReference type="OrthoDB" id="45037at2"/>
<evidence type="ECO:0000313" key="7">
    <source>
        <dbReference type="EMBL" id="SJZ65054.1"/>
    </source>
</evidence>
<reference evidence="8" key="1">
    <citation type="submission" date="2017-02" db="EMBL/GenBank/DDBJ databases">
        <authorList>
            <person name="Varghese N."/>
            <person name="Submissions S."/>
        </authorList>
    </citation>
    <scope>NUCLEOTIDE SEQUENCE [LARGE SCALE GENOMIC DNA]</scope>
    <source>
        <strain evidence="8">ATCC 25662</strain>
    </source>
</reference>
<dbReference type="PANTHER" id="PTHR47089:SF1">
    <property type="entry name" value="GUANOSINE ABC TRANSPORTER PERMEASE PROTEIN NUPP"/>
    <property type="match status" value="1"/>
</dbReference>
<dbReference type="STRING" id="118967.SAMN02745191_1210"/>
<keyword evidence="8" id="KW-1185">Reference proteome</keyword>
<dbReference type="InterPro" id="IPR001851">
    <property type="entry name" value="ABC_transp_permease"/>
</dbReference>
<feature type="transmembrane region" description="Helical" evidence="6">
    <location>
        <begin position="54"/>
        <end position="76"/>
    </location>
</feature>
<evidence type="ECO:0000313" key="8">
    <source>
        <dbReference type="Proteomes" id="UP000243297"/>
    </source>
</evidence>
<name>A0A1T4ME79_9FIRM</name>
<keyword evidence="7" id="KW-0813">Transport</keyword>
<proteinExistence type="predicted"/>
<keyword evidence="3 6" id="KW-0812">Transmembrane</keyword>
<dbReference type="EMBL" id="FUWY01000003">
    <property type="protein sequence ID" value="SJZ65054.1"/>
    <property type="molecule type" value="Genomic_DNA"/>
</dbReference>
<dbReference type="CDD" id="cd06580">
    <property type="entry name" value="TM_PBP1_transp_TpRbsC_like"/>
    <property type="match status" value="1"/>
</dbReference>
<evidence type="ECO:0000256" key="2">
    <source>
        <dbReference type="ARBA" id="ARBA00022475"/>
    </source>
</evidence>
<dbReference type="AlphaFoldDB" id="A0A1T4ME79"/>
<feature type="transmembrane region" description="Helical" evidence="6">
    <location>
        <begin position="290"/>
        <end position="308"/>
    </location>
</feature>
<keyword evidence="2" id="KW-1003">Cell membrane</keyword>
<evidence type="ECO:0000256" key="4">
    <source>
        <dbReference type="ARBA" id="ARBA00022989"/>
    </source>
</evidence>
<evidence type="ECO:0000256" key="6">
    <source>
        <dbReference type="SAM" id="Phobius"/>
    </source>
</evidence>
<protein>
    <submittedName>
        <fullName evidence="7">Simple sugar transport system permease protein</fullName>
    </submittedName>
</protein>
<organism evidence="7 8">
    <name type="scientific">Anaerorhabdus furcosa</name>
    <dbReference type="NCBI Taxonomy" id="118967"/>
    <lineage>
        <taxon>Bacteria</taxon>
        <taxon>Bacillati</taxon>
        <taxon>Bacillota</taxon>
        <taxon>Erysipelotrichia</taxon>
        <taxon>Erysipelotrichales</taxon>
        <taxon>Erysipelotrichaceae</taxon>
        <taxon>Anaerorhabdus</taxon>
    </lineage>
</organism>
<keyword evidence="7" id="KW-0762">Sugar transport</keyword>
<dbReference type="Proteomes" id="UP000243297">
    <property type="component" value="Unassembled WGS sequence"/>
</dbReference>
<evidence type="ECO:0000256" key="3">
    <source>
        <dbReference type="ARBA" id="ARBA00022692"/>
    </source>
</evidence>
<gene>
    <name evidence="7" type="ORF">SAMN02745191_1210</name>
</gene>
<feature type="transmembrane region" description="Helical" evidence="6">
    <location>
        <begin position="111"/>
        <end position="132"/>
    </location>
</feature>
<feature type="transmembrane region" description="Helical" evidence="6">
    <location>
        <begin position="12"/>
        <end position="34"/>
    </location>
</feature>